<reference evidence="2" key="1">
    <citation type="thesis" date="2020" institute="ProQuest LLC" country="789 East Eisenhower Parkway, Ann Arbor, MI, USA">
        <title>Comparative Genomics and Chromosome Evolution.</title>
        <authorList>
            <person name="Mudd A.B."/>
        </authorList>
    </citation>
    <scope>NUCLEOTIDE SEQUENCE</scope>
    <source>
        <strain evidence="2">237g6f4</strain>
        <tissue evidence="2">Blood</tissue>
    </source>
</reference>
<gene>
    <name evidence="2" type="ORF">GDO81_017147</name>
</gene>
<keyword evidence="1" id="KW-0812">Transmembrane</keyword>
<dbReference type="EMBL" id="WNYA01000008">
    <property type="protein sequence ID" value="KAG8558787.1"/>
    <property type="molecule type" value="Genomic_DNA"/>
</dbReference>
<keyword evidence="1" id="KW-1133">Transmembrane helix</keyword>
<proteinExistence type="predicted"/>
<protein>
    <submittedName>
        <fullName evidence="2">Uncharacterized protein</fullName>
    </submittedName>
</protein>
<evidence type="ECO:0000313" key="3">
    <source>
        <dbReference type="Proteomes" id="UP000824782"/>
    </source>
</evidence>
<comment type="caution">
    <text evidence="2">The sequence shown here is derived from an EMBL/GenBank/DDBJ whole genome shotgun (WGS) entry which is preliminary data.</text>
</comment>
<dbReference type="Proteomes" id="UP000824782">
    <property type="component" value="Unassembled WGS sequence"/>
</dbReference>
<evidence type="ECO:0000313" key="2">
    <source>
        <dbReference type="EMBL" id="KAG8558787.1"/>
    </source>
</evidence>
<keyword evidence="1" id="KW-0472">Membrane</keyword>
<sequence>MTNIYIQAFLFSERCDRILHWNYGIPCPRCKRAPCYLADLLWKSVPIATYGWIFSRVKWLIIMGLVSVFSTSVRVLPGFYMEGCNFLM</sequence>
<dbReference type="AlphaFoldDB" id="A0AAV7AC17"/>
<keyword evidence="3" id="KW-1185">Reference proteome</keyword>
<accession>A0AAV7AC17</accession>
<evidence type="ECO:0000256" key="1">
    <source>
        <dbReference type="SAM" id="Phobius"/>
    </source>
</evidence>
<organism evidence="2 3">
    <name type="scientific">Engystomops pustulosus</name>
    <name type="common">Tungara frog</name>
    <name type="synonym">Physalaemus pustulosus</name>
    <dbReference type="NCBI Taxonomy" id="76066"/>
    <lineage>
        <taxon>Eukaryota</taxon>
        <taxon>Metazoa</taxon>
        <taxon>Chordata</taxon>
        <taxon>Craniata</taxon>
        <taxon>Vertebrata</taxon>
        <taxon>Euteleostomi</taxon>
        <taxon>Amphibia</taxon>
        <taxon>Batrachia</taxon>
        <taxon>Anura</taxon>
        <taxon>Neobatrachia</taxon>
        <taxon>Hyloidea</taxon>
        <taxon>Leptodactylidae</taxon>
        <taxon>Leiuperinae</taxon>
        <taxon>Engystomops</taxon>
    </lineage>
</organism>
<feature type="transmembrane region" description="Helical" evidence="1">
    <location>
        <begin position="59"/>
        <end position="80"/>
    </location>
</feature>
<name>A0AAV7AC17_ENGPU</name>